<sequence length="1088" mass="120766">MKRSVPLLLLDTVPEGANWSNFYDRAATPDNITLAELLFVGLVCDCTIIFLVWYLDNALHVGPGIAKPFLFPFTATYWLPRMSSLRAPPKSIEEQANFEAEPTDQLVAIEIINVSKDYDGVVAVQDVSMRIFENQITVLLGHNGAGKTSLLNMITGFLDCSSGILLVGGYDVRTCTRDARDSIGYCAQYNILMDDLSVEEHLMYFAIIKGVPLEKARSEVVNLLHDVALMDSRDVLAVDLSLGQQRRLCTAMAIIATPKVIILDEPTANMDPDGRREMWELLLKVRRTCSIFLTTQHLDEADVLGDRIVIMANGQIRCGGSPTFLKQRFGTGYHMKIQKLPRCNVSAIEDLIRKYAPKVKLQSNSDNEVLFTLGHIIATRKIVVMFKGLEKLSSELGIASVGLTVTSLEDVLVRVGEEPKIQHAKAQHLGAPLSEEPSVVDAKTTTTALPPAVSAIRVMASKTASEPSLLACVWAVLSKRAIYMWREKKMPLFSWMLPPLLLLLLFFLEDVGLRGSGYDVEHADDNVRYTFPEVVGDAQGFYAVDTHKSFTDKWLRPLTSDANNFVMMEEDPSTDLTAFLLGIAKETLRKYVFNMHFGVQLVKKTGNALWYNGQIQHTAPLAVTLYNTARLRNVTNDANADFVFEVTARGSEEHHAVAGSGSGVKEEDLRSQNNYRTILPKVLRSIFFPLVSSLMCSNFVIFPTAERALQVKQLHMIAGLGPVMYWIVNFAFDFMFYMGTAMIVLLPLPLVPHTTLATEDYHLIFVLNLLHGYAALPTIYVCSFLFDSPILAYSVLVIVTFVISSAGSLVAVFMEHYGDELNNAVLTTVIAVGLQILRLLPNQSYSRGMTKILQLARENGICRRGGLQLESRCQTRQALGRLSLLQCCLHLDAPDPSEYAIKPLDVNPYSAYYEFLTLTLEGPVLFVLLVCIELWLPSVDKSLSSLDPNVYREGFLPAAKPSRVVGKALASSRKGLSFTVRSGECFGLLGVNGAGKTTTFRLLTGDILPHEGDATVAGFSIVRQTQLCQRYLGYCPQRDGLLDMLTGSETLLLFGRLRGLDITPQYLHVLLHIFRLQDIADQLVVTYR</sequence>
<protein>
    <submittedName>
        <fullName evidence="1">Uncharacterized protein</fullName>
    </submittedName>
</protein>
<comment type="caution">
    <text evidence="1">The sequence shown here is derived from an EMBL/GenBank/DDBJ whole genome shotgun (WGS) entry which is preliminary data.</text>
</comment>
<gene>
    <name evidence="1" type="ORF">HPB50_024602</name>
</gene>
<evidence type="ECO:0000313" key="1">
    <source>
        <dbReference type="EMBL" id="KAH6923179.1"/>
    </source>
</evidence>
<dbReference type="EMBL" id="CM023489">
    <property type="protein sequence ID" value="KAH6923179.1"/>
    <property type="molecule type" value="Genomic_DNA"/>
</dbReference>
<proteinExistence type="predicted"/>
<dbReference type="Proteomes" id="UP000821845">
    <property type="component" value="Chromosome 9"/>
</dbReference>
<evidence type="ECO:0000313" key="2">
    <source>
        <dbReference type="Proteomes" id="UP000821845"/>
    </source>
</evidence>
<name>A0ACB7RP11_HYAAI</name>
<keyword evidence="2" id="KW-1185">Reference proteome</keyword>
<accession>A0ACB7RP11</accession>
<reference evidence="1" key="1">
    <citation type="submission" date="2020-05" db="EMBL/GenBank/DDBJ databases">
        <title>Large-scale comparative analyses of tick genomes elucidate their genetic diversity and vector capacities.</title>
        <authorList>
            <person name="Jia N."/>
            <person name="Wang J."/>
            <person name="Shi W."/>
            <person name="Du L."/>
            <person name="Sun Y."/>
            <person name="Zhan W."/>
            <person name="Jiang J."/>
            <person name="Wang Q."/>
            <person name="Zhang B."/>
            <person name="Ji P."/>
            <person name="Sakyi L.B."/>
            <person name="Cui X."/>
            <person name="Yuan T."/>
            <person name="Jiang B."/>
            <person name="Yang W."/>
            <person name="Lam T.T.-Y."/>
            <person name="Chang Q."/>
            <person name="Ding S."/>
            <person name="Wang X."/>
            <person name="Zhu J."/>
            <person name="Ruan X."/>
            <person name="Zhao L."/>
            <person name="Wei J."/>
            <person name="Que T."/>
            <person name="Du C."/>
            <person name="Cheng J."/>
            <person name="Dai P."/>
            <person name="Han X."/>
            <person name="Huang E."/>
            <person name="Gao Y."/>
            <person name="Liu J."/>
            <person name="Shao H."/>
            <person name="Ye R."/>
            <person name="Li L."/>
            <person name="Wei W."/>
            <person name="Wang X."/>
            <person name="Wang C."/>
            <person name="Yang T."/>
            <person name="Huo Q."/>
            <person name="Li W."/>
            <person name="Guo W."/>
            <person name="Chen H."/>
            <person name="Zhou L."/>
            <person name="Ni X."/>
            <person name="Tian J."/>
            <person name="Zhou Y."/>
            <person name="Sheng Y."/>
            <person name="Liu T."/>
            <person name="Pan Y."/>
            <person name="Xia L."/>
            <person name="Li J."/>
            <person name="Zhao F."/>
            <person name="Cao W."/>
        </authorList>
    </citation>
    <scope>NUCLEOTIDE SEQUENCE</scope>
    <source>
        <strain evidence="1">Hyas-2018</strain>
    </source>
</reference>
<organism evidence="1 2">
    <name type="scientific">Hyalomma asiaticum</name>
    <name type="common">Tick</name>
    <dbReference type="NCBI Taxonomy" id="266040"/>
    <lineage>
        <taxon>Eukaryota</taxon>
        <taxon>Metazoa</taxon>
        <taxon>Ecdysozoa</taxon>
        <taxon>Arthropoda</taxon>
        <taxon>Chelicerata</taxon>
        <taxon>Arachnida</taxon>
        <taxon>Acari</taxon>
        <taxon>Parasitiformes</taxon>
        <taxon>Ixodida</taxon>
        <taxon>Ixodoidea</taxon>
        <taxon>Ixodidae</taxon>
        <taxon>Hyalomminae</taxon>
        <taxon>Hyalomma</taxon>
    </lineage>
</organism>